<dbReference type="AlphaFoldDB" id="A0A4S3MLQ1"/>
<dbReference type="RefSeq" id="WP_136395182.1">
    <property type="nucleotide sequence ID" value="NZ_SSND01000003.1"/>
</dbReference>
<dbReference type="Proteomes" id="UP000309450">
    <property type="component" value="Unassembled WGS sequence"/>
</dbReference>
<name>A0A4S3MLQ1_9RHOB</name>
<dbReference type="EMBL" id="SSND01000003">
    <property type="protein sequence ID" value="THD83154.1"/>
    <property type="molecule type" value="Genomic_DNA"/>
</dbReference>
<evidence type="ECO:0000313" key="2">
    <source>
        <dbReference type="Proteomes" id="UP000309450"/>
    </source>
</evidence>
<evidence type="ECO:0000313" key="1">
    <source>
        <dbReference type="EMBL" id="THD83154.1"/>
    </source>
</evidence>
<accession>A0A4S3MLQ1</accession>
<protein>
    <submittedName>
        <fullName evidence="1">DUF1684 domain-containing protein</fullName>
    </submittedName>
</protein>
<reference evidence="1 2" key="1">
    <citation type="submission" date="2019-04" db="EMBL/GenBank/DDBJ databases">
        <title>Draft genome sequence of Gemmobacter aestuarii sp. nov.</title>
        <authorList>
            <person name="Hameed A."/>
            <person name="Lin S.-Y."/>
            <person name="Shahina M."/>
            <person name="Lai W.-A."/>
            <person name="Young C.-C."/>
        </authorList>
    </citation>
    <scope>NUCLEOTIDE SEQUENCE [LARGE SCALE GENOMIC DNA]</scope>
    <source>
        <strain evidence="1 2">CC-PW-75</strain>
    </source>
</reference>
<dbReference type="OrthoDB" id="5493262at2"/>
<dbReference type="PANTHER" id="PTHR41913:SF1">
    <property type="entry name" value="DUF1684 DOMAIN-CONTAINING PROTEIN"/>
    <property type="match status" value="1"/>
</dbReference>
<proteinExistence type="predicted"/>
<gene>
    <name evidence="1" type="ORF">E7811_13580</name>
</gene>
<dbReference type="InterPro" id="IPR012467">
    <property type="entry name" value="DUF1684"/>
</dbReference>
<sequence>MTGREADWRDWRAARMAALAAPDGWLNLIDRIDLPPGLQTVGAAADNALQLSAGPDHLGAVEIDSAGARLIDGAGVAHPFLPKEGAGPQLAVANLILEIHTVEGQPALRVRQVDHPARLSPPDIATFPFAPEWVVTARWEALPEPEARAIDMVGGRGAEVRLTHRARFAHEGAEVVLLPTHWKDGRPMFVIRDATSGRETYGASRFLLGDVLDDRTIRLDFNRLHNPPCAFTEFAICPLPPAENRLFFPIRAGEMKP</sequence>
<dbReference type="Pfam" id="PF07920">
    <property type="entry name" value="DUF1684"/>
    <property type="match status" value="1"/>
</dbReference>
<dbReference type="PANTHER" id="PTHR41913">
    <property type="entry name" value="DUF1684 DOMAIN-CONTAINING PROTEIN"/>
    <property type="match status" value="1"/>
</dbReference>
<organism evidence="1 2">
    <name type="scientific">Aliigemmobacter aestuarii</name>
    <dbReference type="NCBI Taxonomy" id="1445661"/>
    <lineage>
        <taxon>Bacteria</taxon>
        <taxon>Pseudomonadati</taxon>
        <taxon>Pseudomonadota</taxon>
        <taxon>Alphaproteobacteria</taxon>
        <taxon>Rhodobacterales</taxon>
        <taxon>Paracoccaceae</taxon>
        <taxon>Aliigemmobacter</taxon>
    </lineage>
</organism>
<comment type="caution">
    <text evidence="1">The sequence shown here is derived from an EMBL/GenBank/DDBJ whole genome shotgun (WGS) entry which is preliminary data.</text>
</comment>
<keyword evidence="2" id="KW-1185">Reference proteome</keyword>